<evidence type="ECO:0000313" key="4">
    <source>
        <dbReference type="Proteomes" id="UP001203338"/>
    </source>
</evidence>
<sequence length="512" mass="57980">MIMSALSGSSQGSNLPFDPVVVKKLFVGTVVTIAAVVVVRLASGVISNCYQAAKNLGKRIFDRSTSKVEKLERQLEVMKSEHEKAIKKMEGEHQELLEQIIATSGKKDESICKAQQEIHTLKARVEQDSKRHQDTRDELDNIKCVLIDAMKAHNIDSEEGKSNEKAIVEALDVLTAQVNAYSREVERQKGLVEKEQEKSKQATAEYNEQLVCCQKMGEKLQHQIERNEGLFKANRELMRKLREANAELCKAQDTIQQLQQESNAKDTFNEQLKRSNMEFQERVSKVRKDNNYLSEKLDKAGEELKVATDNAAGLGKINLMLRNQVEKLNKEVQEVTVGAQNLAQQVQEKDAALTVAENKFRRLDQADVDCSSLTIEGLAIIKRVKEKCKADLDFYDECKRKTLESKATQKDDTRPDAYAGRDSRGRHKHDSGEIPENVLMKGLSTEIKYFADAARKASQGPSTEEVIFNEDDENDDRPYDPNLVCTKCGKQYRIGEIQKLRRHLNEFCTGIR</sequence>
<evidence type="ECO:0000313" key="3">
    <source>
        <dbReference type="EMBL" id="MCL6269927.1"/>
    </source>
</evidence>
<feature type="region of interest" description="Disordered" evidence="2">
    <location>
        <begin position="406"/>
        <end position="434"/>
    </location>
</feature>
<dbReference type="Proteomes" id="UP001203338">
    <property type="component" value="Unassembled WGS sequence"/>
</dbReference>
<proteinExistence type="predicted"/>
<comment type="caution">
    <text evidence="3">The sequence shown here is derived from an EMBL/GenBank/DDBJ whole genome shotgun (WGS) entry which is preliminary data.</text>
</comment>
<accession>A0ABT0PEW7</accession>
<keyword evidence="1" id="KW-0175">Coiled coil</keyword>
<feature type="coiled-coil region" evidence="1">
    <location>
        <begin position="325"/>
        <end position="359"/>
    </location>
</feature>
<dbReference type="EMBL" id="JAMFLX010000009">
    <property type="protein sequence ID" value="MCL6269927.1"/>
    <property type="molecule type" value="Genomic_DNA"/>
</dbReference>
<protein>
    <submittedName>
        <fullName evidence="3">Uncharacterized protein</fullName>
    </submittedName>
</protein>
<evidence type="ECO:0000256" key="1">
    <source>
        <dbReference type="SAM" id="Coils"/>
    </source>
</evidence>
<organism evidence="3 4">
    <name type="scientific">Parendozoicomonas callyspongiae</name>
    <dbReference type="NCBI Taxonomy" id="2942213"/>
    <lineage>
        <taxon>Bacteria</taxon>
        <taxon>Pseudomonadati</taxon>
        <taxon>Pseudomonadota</taxon>
        <taxon>Gammaproteobacteria</taxon>
        <taxon>Oceanospirillales</taxon>
        <taxon>Endozoicomonadaceae</taxon>
        <taxon>Parendozoicomonas</taxon>
    </lineage>
</organism>
<gene>
    <name evidence="3" type="ORF">M3P05_08250</name>
</gene>
<reference evidence="3 4" key="1">
    <citation type="submission" date="2022-05" db="EMBL/GenBank/DDBJ databases">
        <authorList>
            <person name="Park J.-S."/>
        </authorList>
    </citation>
    <scope>NUCLEOTIDE SEQUENCE [LARGE SCALE GENOMIC DNA]</scope>
    <source>
        <strain evidence="3 4">2012CJ34-2</strain>
    </source>
</reference>
<feature type="coiled-coil region" evidence="1">
    <location>
        <begin position="178"/>
        <end position="289"/>
    </location>
</feature>
<evidence type="ECO:0000256" key="2">
    <source>
        <dbReference type="SAM" id="MobiDB-lite"/>
    </source>
</evidence>
<name>A0ABT0PEW7_9GAMM</name>
<keyword evidence="4" id="KW-1185">Reference proteome</keyword>
<feature type="coiled-coil region" evidence="1">
    <location>
        <begin position="61"/>
        <end position="99"/>
    </location>
</feature>
<feature type="compositionally biased region" description="Basic and acidic residues" evidence="2">
    <location>
        <begin position="406"/>
        <end position="423"/>
    </location>
</feature>
<dbReference type="RefSeq" id="WP_249699044.1">
    <property type="nucleotide sequence ID" value="NZ_JAMFLX010000009.1"/>
</dbReference>